<dbReference type="PANTHER" id="PTHR43775">
    <property type="entry name" value="FATTY ACID SYNTHASE"/>
    <property type="match status" value="1"/>
</dbReference>
<keyword evidence="6" id="KW-1185">Reference proteome</keyword>
<dbReference type="Pfam" id="PF00109">
    <property type="entry name" value="ketoacyl-synt"/>
    <property type="match status" value="1"/>
</dbReference>
<dbReference type="PROSITE" id="PS52004">
    <property type="entry name" value="KS3_2"/>
    <property type="match status" value="1"/>
</dbReference>
<evidence type="ECO:0000256" key="2">
    <source>
        <dbReference type="RuleBase" id="RU003694"/>
    </source>
</evidence>
<dbReference type="EMBL" id="JAXOVC010000011">
    <property type="protein sequence ID" value="KAK4495680.1"/>
    <property type="molecule type" value="Genomic_DNA"/>
</dbReference>
<comment type="similarity">
    <text evidence="2">Belongs to the thiolase-like superfamily. Beta-ketoacyl-ACP synthases family.</text>
</comment>
<organism evidence="5 6">
    <name type="scientific">Zasmidium cellare</name>
    <name type="common">Wine cellar mold</name>
    <name type="synonym">Racodium cellare</name>
    <dbReference type="NCBI Taxonomy" id="395010"/>
    <lineage>
        <taxon>Eukaryota</taxon>
        <taxon>Fungi</taxon>
        <taxon>Dikarya</taxon>
        <taxon>Ascomycota</taxon>
        <taxon>Pezizomycotina</taxon>
        <taxon>Dothideomycetes</taxon>
        <taxon>Dothideomycetidae</taxon>
        <taxon>Mycosphaerellales</taxon>
        <taxon>Mycosphaerellaceae</taxon>
        <taxon>Zasmidium</taxon>
    </lineage>
</organism>
<accession>A0ABR0E2Q1</accession>
<sequence>MEGENNGAAPIAICGIGLRLPGDISTTSALFDFLRDKKDARSLIPAGRYNAKAFHSEHGKPNSIKMQHGYFLSSDESPADRAIDLANFDCDAFSPTPAEAAHLDPQHRLALEVTKEALDSAGETGWRGAKIGTYVGVFAEDWRELQQKDELAYTPYRVLGAMDYALGNRLAYEFDLKGPSMTIKTACSSAGVALHEACQAIQQGSISSAVVCGANLMLAPGMTIDLSLQMAISADGSSKSFDASADGYARAEAVTAIYIKRLDQAVRDGNPVRAVIRGSASNADGKTNGMPLPSSQAHEACIQAAYMNAGLPMNSTTIAESHGTGTKVGDPLEAKAISKCFGHGDGVILGAVKPNLGHSEAAAALTSIVKAVISLERQTILPNIKFEDPNPASMRTNPSKNHLSDSD</sequence>
<evidence type="ECO:0000256" key="3">
    <source>
        <dbReference type="SAM" id="MobiDB-lite"/>
    </source>
</evidence>
<dbReference type="InterPro" id="IPR016039">
    <property type="entry name" value="Thiolase-like"/>
</dbReference>
<gene>
    <name evidence="5" type="ORF">PRZ48_012948</name>
</gene>
<dbReference type="PROSITE" id="PS00606">
    <property type="entry name" value="KS3_1"/>
    <property type="match status" value="1"/>
</dbReference>
<evidence type="ECO:0000259" key="4">
    <source>
        <dbReference type="PROSITE" id="PS52004"/>
    </source>
</evidence>
<keyword evidence="1 2" id="KW-0808">Transferase</keyword>
<feature type="region of interest" description="Disordered" evidence="3">
    <location>
        <begin position="385"/>
        <end position="407"/>
    </location>
</feature>
<reference evidence="5 6" key="1">
    <citation type="journal article" date="2023" name="G3 (Bethesda)">
        <title>A chromosome-level genome assembly of Zasmidium syzygii isolated from banana leaves.</title>
        <authorList>
            <person name="van Westerhoven A.C."/>
            <person name="Mehrabi R."/>
            <person name="Talebi R."/>
            <person name="Steentjes M.B.F."/>
            <person name="Corcolon B."/>
            <person name="Chong P.A."/>
            <person name="Kema G.H.J."/>
            <person name="Seidl M.F."/>
        </authorList>
    </citation>
    <scope>NUCLEOTIDE SEQUENCE [LARGE SCALE GENOMIC DNA]</scope>
    <source>
        <strain evidence="5 6">P124</strain>
    </source>
</reference>
<dbReference type="CDD" id="cd00833">
    <property type="entry name" value="PKS"/>
    <property type="match status" value="1"/>
</dbReference>
<dbReference type="InterPro" id="IPR014031">
    <property type="entry name" value="Ketoacyl_synth_C"/>
</dbReference>
<comment type="caution">
    <text evidence="5">The sequence shown here is derived from an EMBL/GenBank/DDBJ whole genome shotgun (WGS) entry which is preliminary data.</text>
</comment>
<evidence type="ECO:0000256" key="1">
    <source>
        <dbReference type="ARBA" id="ARBA00022679"/>
    </source>
</evidence>
<feature type="domain" description="Ketosynthase family 3 (KS3)" evidence="4">
    <location>
        <begin position="8"/>
        <end position="407"/>
    </location>
</feature>
<dbReference type="InterPro" id="IPR018201">
    <property type="entry name" value="Ketoacyl_synth_AS"/>
</dbReference>
<dbReference type="Gene3D" id="3.40.47.10">
    <property type="match status" value="1"/>
</dbReference>
<dbReference type="Proteomes" id="UP001305779">
    <property type="component" value="Unassembled WGS sequence"/>
</dbReference>
<dbReference type="PANTHER" id="PTHR43775:SF28">
    <property type="entry name" value="SYNTHASE, PUTATIVE-RELATED"/>
    <property type="match status" value="1"/>
</dbReference>
<evidence type="ECO:0000313" key="6">
    <source>
        <dbReference type="Proteomes" id="UP001305779"/>
    </source>
</evidence>
<proteinExistence type="inferred from homology"/>
<protein>
    <recommendedName>
        <fullName evidence="4">Ketosynthase family 3 (KS3) domain-containing protein</fullName>
    </recommendedName>
</protein>
<name>A0ABR0E2Q1_ZASCE</name>
<dbReference type="SUPFAM" id="SSF53901">
    <property type="entry name" value="Thiolase-like"/>
    <property type="match status" value="1"/>
</dbReference>
<dbReference type="SMART" id="SM00825">
    <property type="entry name" value="PKS_KS"/>
    <property type="match status" value="1"/>
</dbReference>
<evidence type="ECO:0000313" key="5">
    <source>
        <dbReference type="EMBL" id="KAK4495680.1"/>
    </source>
</evidence>
<dbReference type="Pfam" id="PF02801">
    <property type="entry name" value="Ketoacyl-synt_C"/>
    <property type="match status" value="1"/>
</dbReference>
<dbReference type="InterPro" id="IPR050091">
    <property type="entry name" value="PKS_NRPS_Biosynth_Enz"/>
</dbReference>
<dbReference type="InterPro" id="IPR020841">
    <property type="entry name" value="PKS_Beta-ketoAc_synthase_dom"/>
</dbReference>
<dbReference type="InterPro" id="IPR014030">
    <property type="entry name" value="Ketoacyl_synth_N"/>
</dbReference>